<dbReference type="EMBL" id="JQ815363">
    <property type="protein sequence ID" value="AFJ20396.1"/>
    <property type="molecule type" value="Genomic_DNA"/>
</dbReference>
<keyword evidence="1" id="KW-0812">Transmembrane</keyword>
<dbReference type="Proteomes" id="UP000118426">
    <property type="component" value="Segment"/>
</dbReference>
<dbReference type="Pfam" id="PF17072">
    <property type="entry name" value="Spike_torovirin"/>
    <property type="match status" value="1"/>
</dbReference>
<dbReference type="InterPro" id="IPR031412">
    <property type="entry name" value="S_torovirinae"/>
</dbReference>
<accession>K7PBM0</accession>
<gene>
    <name evidence="2" type="ORF">CyHV1_ORF99</name>
</gene>
<evidence type="ECO:0000313" key="2">
    <source>
        <dbReference type="EMBL" id="AFJ20396.1"/>
    </source>
</evidence>
<evidence type="ECO:0000313" key="3">
    <source>
        <dbReference type="Proteomes" id="UP000118426"/>
    </source>
</evidence>
<dbReference type="Gene3D" id="3.20.20.80">
    <property type="entry name" value="Glycosidases"/>
    <property type="match status" value="1"/>
</dbReference>
<name>K7PBM0_9VIRU</name>
<sequence length="1464" mass="160494">MLLLCCLLAASVTHGYATAPAFDGTILMSLKTKVYPGCTTSFTFKGYFDRTGKAITSPVMGSEVRAVVTVSGLVIFNLADSIQDAINDRCSLNLIPPMSLTTDMYVDMLYTGLAEPKKICYPFIPVTESMTAKAVACASVCRHRDTTDAITSRDACRLGPNSLAGKTWGAMMMGLNLDSLVLPQLLQSPVLGPCLLQYMGKANLKSNSTCVRTIGDFCYRGMCVSNIARARGFTNEDAQSGYPHIHCAVDSSALQNTKGASYRSKLNNVTAGSCDVCVLRTVVMSSPYNGSWVSEDDKKILALMMTNCPTSYISFSASSTTWSDIVTVGENKANVIKNAVELMTTYNMNGIIFEYTFPQSQDSLSEAHTQFIIETKTTLVTQNIKDPYLGVMTVNMIDINFLNIPLASLFVDKFYDESMELRSFTTPGNCDYNMQTKCSSSHRTVRDYAEFMTSHGVPLEKLSLSVSLYGSVDPVSNPTCNITDGGAPGRIPIDYFNASNYNLEDQPVCGSGNVDATSGYCGFTDVVGGKNCTWRTMRESHIEYRVSQLMNKYPSSDFFVMDVSVSRDGYWINKVKQAVSSNLAVSKSALSGGPYYYVGNGPRVSCAGIINYAGNYVVLDRAYDKTVKIPMVSGFLALPGFTCTDGSVSQANTCTQTPSIAVDVATLQTVSPSARRDVVLWDPANLCFVVPTVQQLCSFTAQEGANVDLYQLGTTFTDKPVERDQYWLGISRYVTIADSWTTVIEVMPVNYKCVNFDVTTIPDCLQVLCEGDVICRRDAATVCSMDVASRVAVLGLQQQFYAVHQTYQLMTRELLQYNSGTIDPFTNKANSKFFGLFVSAAALALGIKNSVDIAALQDAMRSVAGLLEDQMKMLNVHDEMLKVLQKQLVSHDQQLVTVQNQFSGQQNQLDGLNIALNATNNYINQLVDATATNAQLSNALQDQLNSQQKVIELINDRVGVNSQAISHNSDRIIKLGNSIANISVALDSNIKAVNGRVTLMEDEINSRFGYVADQLNEIREQQVADIANVNYKINLQAAAMLYYQQLNNLATTLAHNALKLTGMVEAYRTCFKSLYGGTLEGCPVNQKFLADKPYFAGYRSVQGIVYRQDLGVVAVMYKVPAAYRDFAYYTVSAKPLTINGEWFVPRSDDVVMLGDGRFYTEPQCSANICQPPVAHPTWDDCVAAIIVQQVVQIKKYCRLVKCSSDGCTDIITAPIQISGTVTLPERSVGDFSFYNGVQAVGQVTPVPVPKVNIAPIRSSAGLDEITPAVVQVQGVVADLSTSMNQFNAQVAGLQADVQQKLNDFYKSQLSYNLTYEQWVNLVTQIQKNGEEYRRGMVLFTNGSQTFATSLAQWKEQQSEWEGLRDNVYNLTAEYDALRKVYNVKAAAFADQLARMASGDWFGAFIGPAKNIAIAIAVIGAIVGLITTLVGMYFAFRFFCPGVSLCGCCCQQQQPVDTKPYYKRF</sequence>
<protein>
    <submittedName>
        <fullName evidence="2">Membrane protein Allo46</fullName>
    </submittedName>
</protein>
<dbReference type="RefSeq" id="YP_007003762.1">
    <property type="nucleotide sequence ID" value="NC_019491.1"/>
</dbReference>
<dbReference type="GeneID" id="14011250"/>
<keyword evidence="3" id="KW-1185">Reference proteome</keyword>
<dbReference type="SUPFAM" id="SSF51445">
    <property type="entry name" value="(Trans)glycosidases"/>
    <property type="match status" value="1"/>
</dbReference>
<keyword evidence="1" id="KW-0472">Membrane</keyword>
<proteinExistence type="predicted"/>
<dbReference type="KEGG" id="vg:14011250"/>
<evidence type="ECO:0000256" key="1">
    <source>
        <dbReference type="SAM" id="Phobius"/>
    </source>
</evidence>
<dbReference type="InterPro" id="IPR017853">
    <property type="entry name" value="GH"/>
</dbReference>
<organism evidence="2 3">
    <name type="scientific">Cyprinid herpesvirus 1</name>
    <dbReference type="NCBI Taxonomy" id="317858"/>
    <lineage>
        <taxon>Viruses</taxon>
        <taxon>Duplodnaviria</taxon>
        <taxon>Heunggongvirae</taxon>
        <taxon>Peploviricota</taxon>
        <taxon>Herviviricetes</taxon>
        <taxon>Herpesvirales</taxon>
        <taxon>Alloherpesviridae</taxon>
        <taxon>Cyvirus</taxon>
        <taxon>Cyvirus cyprinidallo1</taxon>
    </lineage>
</organism>
<reference evidence="2 3" key="1">
    <citation type="journal article" date="2013" name="J. Virol.">
        <title>Comparative genomics of carp herpesviruses.</title>
        <authorList>
            <person name="Davison A.J."/>
            <person name="Kurobe T."/>
            <person name="Gatherer D."/>
            <person name="Cunningham C."/>
            <person name="Korf I."/>
            <person name="Fukuda H."/>
            <person name="Hedrick R.P."/>
            <person name="Waltzek T.B."/>
        </authorList>
    </citation>
    <scope>NUCLEOTIDE SEQUENCE [LARGE SCALE GENOMIC DNA]</scope>
    <source>
        <strain evidence="2">NG-J1</strain>
    </source>
</reference>
<keyword evidence="1" id="KW-1133">Transmembrane helix</keyword>
<feature type="transmembrane region" description="Helical" evidence="1">
    <location>
        <begin position="1411"/>
        <end position="1435"/>
    </location>
</feature>